<organism evidence="1 2">
    <name type="scientific">Paenibacillus lautus</name>
    <name type="common">Bacillus lautus</name>
    <dbReference type="NCBI Taxonomy" id="1401"/>
    <lineage>
        <taxon>Bacteria</taxon>
        <taxon>Bacillati</taxon>
        <taxon>Bacillota</taxon>
        <taxon>Bacilli</taxon>
        <taxon>Bacillales</taxon>
        <taxon>Paenibacillaceae</taxon>
        <taxon>Paenibacillus</taxon>
    </lineage>
</organism>
<dbReference type="EMBL" id="MRTF01000022">
    <property type="protein sequence ID" value="OME86441.1"/>
    <property type="molecule type" value="Genomic_DNA"/>
</dbReference>
<reference evidence="1 2" key="1">
    <citation type="submission" date="2016-11" db="EMBL/GenBank/DDBJ databases">
        <title>Paenibacillus species isolates.</title>
        <authorList>
            <person name="Beno S.M."/>
        </authorList>
    </citation>
    <scope>NUCLEOTIDE SEQUENCE [LARGE SCALE GENOMIC DNA]</scope>
    <source>
        <strain evidence="1 2">FSL F4-0100</strain>
    </source>
</reference>
<protein>
    <submittedName>
        <fullName evidence="1">Uncharacterized protein</fullName>
    </submittedName>
</protein>
<evidence type="ECO:0000313" key="2">
    <source>
        <dbReference type="Proteomes" id="UP000187074"/>
    </source>
</evidence>
<sequence length="200" mass="22677">MTTVLTSQFPDNGYSIKLDSIVENQTVRAQVSTEHGELQVVSNGKEEMGHIEVPSVFGAEGDFTFRGNYNVIFIHDGSEEVIKELNDFIFVQKTDKTVPFEKISFDKVDIYLLTPEYTPSRGYNSYAFAIDKENGEVFPLTFKTKNNDRETVNYAVDTFPQNEDGKLVVSTRNTEGENDEQAIKKIVYSLDISKKQFVSE</sequence>
<comment type="caution">
    <text evidence="1">The sequence shown here is derived from an EMBL/GenBank/DDBJ whole genome shotgun (WGS) entry which is preliminary data.</text>
</comment>
<name>A0A1R1ALJ9_PAELA</name>
<dbReference type="Proteomes" id="UP000187074">
    <property type="component" value="Unassembled WGS sequence"/>
</dbReference>
<proteinExistence type="predicted"/>
<accession>A0A1R1ALJ9</accession>
<dbReference type="AlphaFoldDB" id="A0A1R1ALJ9"/>
<evidence type="ECO:0000313" key="1">
    <source>
        <dbReference type="EMBL" id="OME86441.1"/>
    </source>
</evidence>
<gene>
    <name evidence="1" type="ORF">BK123_32930</name>
</gene>